<dbReference type="AlphaFoldDB" id="A0A662DIM1"/>
<comment type="caution">
    <text evidence="3">The sequence shown here is derived from an EMBL/GenBank/DDBJ whole genome shotgun (WGS) entry which is preliminary data.</text>
</comment>
<dbReference type="PANTHER" id="PTHR18964:SF149">
    <property type="entry name" value="BIFUNCTIONAL UDP-N-ACETYLGLUCOSAMINE 2-EPIMERASE_N-ACETYLMANNOSAMINE KINASE"/>
    <property type="match status" value="1"/>
</dbReference>
<dbReference type="InterPro" id="IPR049874">
    <property type="entry name" value="ROK_cs"/>
</dbReference>
<organism evidence="3 4">
    <name type="scientific">Aerophobetes bacterium</name>
    <dbReference type="NCBI Taxonomy" id="2030807"/>
    <lineage>
        <taxon>Bacteria</taxon>
        <taxon>Candidatus Aerophobota</taxon>
    </lineage>
</organism>
<gene>
    <name evidence="3" type="ORF">DRI96_02080</name>
</gene>
<reference evidence="3 4" key="1">
    <citation type="submission" date="2018-06" db="EMBL/GenBank/DDBJ databases">
        <title>Extensive metabolic versatility and redundancy in microbially diverse, dynamic hydrothermal sediments.</title>
        <authorList>
            <person name="Dombrowski N."/>
            <person name="Teske A."/>
            <person name="Baker B.J."/>
        </authorList>
    </citation>
    <scope>NUCLEOTIDE SEQUENCE [LARGE SCALE GENOMIC DNA]</scope>
    <source>
        <strain evidence="3">B19_G9</strain>
    </source>
</reference>
<dbReference type="Pfam" id="PF01047">
    <property type="entry name" value="MarR"/>
    <property type="match status" value="1"/>
</dbReference>
<evidence type="ECO:0000256" key="1">
    <source>
        <dbReference type="ARBA" id="ARBA00006479"/>
    </source>
</evidence>
<feature type="domain" description="HTH marR-type" evidence="2">
    <location>
        <begin position="10"/>
        <end position="108"/>
    </location>
</feature>
<name>A0A662DIM1_UNCAE</name>
<dbReference type="CDD" id="cd24076">
    <property type="entry name" value="ASKHA_ATPase_ROK_BsXylR-like"/>
    <property type="match status" value="1"/>
</dbReference>
<dbReference type="InterPro" id="IPR000835">
    <property type="entry name" value="HTH_MarR-typ"/>
</dbReference>
<dbReference type="Pfam" id="PF00480">
    <property type="entry name" value="ROK"/>
    <property type="match status" value="1"/>
</dbReference>
<dbReference type="EMBL" id="QMQB01000058">
    <property type="protein sequence ID" value="RLE14012.1"/>
    <property type="molecule type" value="Genomic_DNA"/>
</dbReference>
<dbReference type="InterPro" id="IPR036388">
    <property type="entry name" value="WH-like_DNA-bd_sf"/>
</dbReference>
<dbReference type="InterPro" id="IPR036390">
    <property type="entry name" value="WH_DNA-bd_sf"/>
</dbReference>
<dbReference type="GO" id="GO:0003700">
    <property type="term" value="F:DNA-binding transcription factor activity"/>
    <property type="evidence" value="ECO:0007669"/>
    <property type="project" value="InterPro"/>
</dbReference>
<evidence type="ECO:0000313" key="4">
    <source>
        <dbReference type="Proteomes" id="UP000267654"/>
    </source>
</evidence>
<dbReference type="SUPFAM" id="SSF46785">
    <property type="entry name" value="Winged helix' DNA-binding domain"/>
    <property type="match status" value="1"/>
</dbReference>
<accession>A0A662DIM1</accession>
<comment type="similarity">
    <text evidence="1">Belongs to the ROK (NagC/XylR) family.</text>
</comment>
<dbReference type="SMART" id="SM00347">
    <property type="entry name" value="HTH_MARR"/>
    <property type="match status" value="1"/>
</dbReference>
<evidence type="ECO:0000313" key="3">
    <source>
        <dbReference type="EMBL" id="RLE14012.1"/>
    </source>
</evidence>
<dbReference type="InterPro" id="IPR000600">
    <property type="entry name" value="ROK"/>
</dbReference>
<dbReference type="SUPFAM" id="SSF53067">
    <property type="entry name" value="Actin-like ATPase domain"/>
    <property type="match status" value="1"/>
</dbReference>
<sequence>MKNIRSGNSKFIKDLNQALILNIVRNQDPISRSEIAKMIKLSPAAVSNLTDKLIKEGYIREKGPGSSEAGRKPILLELNPKARFVVGIDLERVNTVKAAITDLRANIICKKKHFLKDTDFSTVVDSIVDIVHELVDASGLKIEKIMGIGIGTPGLLDHHKGKVIYSTYLHWRNVPLSALIEQELDIPVIIDTDTNAPALAEQKYGAGKEAKDLIYITVGPGLGAGIIIDGQIYHGIDGTAGEFGHTIIDPDGPLCSCGNRGCLETMVAEASIIKRTTEGIRKGKVSLISKLAQNQEGLITPKIIYEAALKKDKFAVEVIRETGYYLGLGLVSLVNLLNPEVIVIGGDISQVADILLEPVREVVVSRALSVPAQRVRIVASHFGKDAGVIGAATLVLENIFQIPEVNLSSVR</sequence>
<dbReference type="InterPro" id="IPR043129">
    <property type="entry name" value="ATPase_NBD"/>
</dbReference>
<proteinExistence type="inferred from homology"/>
<dbReference type="PROSITE" id="PS01125">
    <property type="entry name" value="ROK"/>
    <property type="match status" value="1"/>
</dbReference>
<protein>
    <submittedName>
        <fullName evidence="3">ROK family transcriptional regulator</fullName>
    </submittedName>
</protein>
<dbReference type="Gene3D" id="3.30.420.40">
    <property type="match status" value="2"/>
</dbReference>
<dbReference type="Proteomes" id="UP000267654">
    <property type="component" value="Unassembled WGS sequence"/>
</dbReference>
<dbReference type="Gene3D" id="1.10.10.10">
    <property type="entry name" value="Winged helix-like DNA-binding domain superfamily/Winged helix DNA-binding domain"/>
    <property type="match status" value="1"/>
</dbReference>
<evidence type="ECO:0000259" key="2">
    <source>
        <dbReference type="SMART" id="SM00347"/>
    </source>
</evidence>
<dbReference type="PANTHER" id="PTHR18964">
    <property type="entry name" value="ROK (REPRESSOR, ORF, KINASE) FAMILY"/>
    <property type="match status" value="1"/>
</dbReference>